<gene>
    <name evidence="12" type="ORF">MtrDRAFT_AC159144g18v2</name>
</gene>
<dbReference type="SMART" id="SM00239">
    <property type="entry name" value="C2"/>
    <property type="match status" value="4"/>
</dbReference>
<reference evidence="12" key="1">
    <citation type="submission" date="2005-06" db="EMBL/GenBank/DDBJ databases">
        <authorList>
            <person name="Town C.D."/>
        </authorList>
    </citation>
    <scope>NUCLEOTIDE SEQUENCE</scope>
</reference>
<dbReference type="GO" id="GO:0016020">
    <property type="term" value="C:membrane"/>
    <property type="evidence" value="ECO:0007669"/>
    <property type="project" value="UniProtKB-SubCell"/>
</dbReference>
<evidence type="ECO:0000256" key="8">
    <source>
        <dbReference type="SAM" id="Coils"/>
    </source>
</evidence>
<dbReference type="FunFam" id="2.60.40.150:FF:000090">
    <property type="entry name" value="C2 domain-containing protein"/>
    <property type="match status" value="1"/>
</dbReference>
<dbReference type="InterPro" id="IPR013583">
    <property type="entry name" value="MCTP_C"/>
</dbReference>
<dbReference type="EMBL" id="AC159144">
    <property type="protein sequence ID" value="ABD33426.2"/>
    <property type="molecule type" value="Genomic_DNA"/>
</dbReference>
<dbReference type="Pfam" id="PF00168">
    <property type="entry name" value="C2"/>
    <property type="match status" value="4"/>
</dbReference>
<feature type="domain" description="C2" evidence="11">
    <location>
        <begin position="485"/>
        <end position="602"/>
    </location>
</feature>
<feature type="transmembrane region" description="Helical" evidence="10">
    <location>
        <begin position="909"/>
        <end position="934"/>
    </location>
</feature>
<dbReference type="CDD" id="cd08378">
    <property type="entry name" value="C2B_MCTP_PRT_plant"/>
    <property type="match status" value="1"/>
</dbReference>
<evidence type="ECO:0000256" key="5">
    <source>
        <dbReference type="ARBA" id="ARBA00022837"/>
    </source>
</evidence>
<feature type="domain" description="C2" evidence="11">
    <location>
        <begin position="652"/>
        <end position="774"/>
    </location>
</feature>
<evidence type="ECO:0000256" key="4">
    <source>
        <dbReference type="ARBA" id="ARBA00022737"/>
    </source>
</evidence>
<evidence type="ECO:0000256" key="10">
    <source>
        <dbReference type="SAM" id="Phobius"/>
    </source>
</evidence>
<feature type="coiled-coil region" evidence="8">
    <location>
        <begin position="605"/>
        <end position="632"/>
    </location>
</feature>
<dbReference type="FunFam" id="2.60.40.150:FF:000128">
    <property type="entry name" value="C2 domain-containing protein"/>
    <property type="match status" value="1"/>
</dbReference>
<dbReference type="PROSITE" id="PS50004">
    <property type="entry name" value="C2"/>
    <property type="match status" value="4"/>
</dbReference>
<organism evidence="12">
    <name type="scientific">Medicago truncatula</name>
    <name type="common">Barrel medic</name>
    <name type="synonym">Medicago tribuloides</name>
    <dbReference type="NCBI Taxonomy" id="3880"/>
    <lineage>
        <taxon>Eukaryota</taxon>
        <taxon>Viridiplantae</taxon>
        <taxon>Streptophyta</taxon>
        <taxon>Embryophyta</taxon>
        <taxon>Tracheophyta</taxon>
        <taxon>Spermatophyta</taxon>
        <taxon>Magnoliopsida</taxon>
        <taxon>eudicotyledons</taxon>
        <taxon>Gunneridae</taxon>
        <taxon>Pentapetalae</taxon>
        <taxon>rosids</taxon>
        <taxon>fabids</taxon>
        <taxon>Fabales</taxon>
        <taxon>Fabaceae</taxon>
        <taxon>Papilionoideae</taxon>
        <taxon>50 kb inversion clade</taxon>
        <taxon>NPAAA clade</taxon>
        <taxon>Hologalegina</taxon>
        <taxon>IRL clade</taxon>
        <taxon>Trifolieae</taxon>
        <taxon>Medicago</taxon>
    </lineage>
</organism>
<dbReference type="InterPro" id="IPR047257">
    <property type="entry name" value="C2B_MCTP_PRT_plant"/>
</dbReference>
<dbReference type="InterPro" id="IPR000008">
    <property type="entry name" value="C2_dom"/>
</dbReference>
<protein>
    <submittedName>
        <fullName evidence="12">C2</fullName>
    </submittedName>
</protein>
<evidence type="ECO:0000256" key="2">
    <source>
        <dbReference type="ARBA" id="ARBA00007923"/>
    </source>
</evidence>
<dbReference type="Pfam" id="PF08372">
    <property type="entry name" value="PRT_C"/>
    <property type="match status" value="1"/>
</dbReference>
<evidence type="ECO:0000256" key="7">
    <source>
        <dbReference type="ARBA" id="ARBA00023136"/>
    </source>
</evidence>
<keyword evidence="8" id="KW-0175">Coiled coil</keyword>
<accession>Q2HRE0</accession>
<keyword evidence="7 10" id="KW-0472">Membrane</keyword>
<reference evidence="12" key="2">
    <citation type="submission" date="2007-03" db="EMBL/GenBank/DDBJ databases">
        <authorList>
            <consortium name="The International Medicago Genome Annotation Group"/>
        </authorList>
    </citation>
    <scope>NUCLEOTIDE SEQUENCE</scope>
</reference>
<evidence type="ECO:0000259" key="11">
    <source>
        <dbReference type="PROSITE" id="PS50004"/>
    </source>
</evidence>
<dbReference type="InterPro" id="IPR047259">
    <property type="entry name" value="QUIRKY-like"/>
</dbReference>
<sequence length="1076" mass="122048">MQVKVCHFHSFSTTLSLANHPGTSQPFLPSYLSCILLSLSLSLSLSLLYFQAQKTVVFVADLKTPSLKLCVEVVGAHDLVAKDGEGSSTTFVELEFDDQKFRTTTKDKDLSPYWNEIFYFNITDPSKLSNLNLEACINHYNKTNGSKIPLGKVKLTGTSFVPHSDAVVLHYPLEKKGIFSRTKGELGLKVFITNNPSLRASNPLPAMQEPFVNNGFMNTDQNLAQDQIPVPASFTNQILNNVLKKKNESRHTFHNLPKSNDGKEKKSNVTVGMHEMKSGPSAPKVVKAFAGTAASAMDYVIKETNPSLGGGKVVGGRILRGSNNSPSSTYDLVEPMDYLFIRVVKARDLPRMDLTGSLDPYVIVKVGNFKGTTNHFEKNNSPEWNLVFAFAKENQQATTLEVVIKDKDTIHDDFVGTVRFDLYDVPKRVPPDSPLAPQWYRIVNKKGEMMNTGEIMLAVWHGTQADEAFPDAWHSDSMSPNESFSANYAQIRSKVYTSPRLWYLRVKVIEAHDLVSHDNKSRAPDAFVKVQHGNQIFKTKPVQSRINNPRWDQGTLFVAAEPFEEPLIITVEDKDETIGNIVIPLSTIEKRVDDRKVRSRWYPLAKSMSSAMEAEERKIKEKNKDKDKFASRIHIDVFLDGGYHVLDESTYYSSDLRPTSRQLWKKAIGVLELGILNADVQPTKTRDGRGAADVYCVAKYGHKWVRTRTIVGSLSPKFHEQYYWEVYDPSTVLTLGVFNNGQLNDSNDSNDSKIGKVRIRLSTLETGRIYTHNYPLLSLQGSGLKKMGEVHLAIRFSCTSMMNMINLYFKPHLPKMHYTKPLNIFEQEKLKFQAMIIVQARLGRTEPPLRKEVVGYMSDTDSHLWSMRKSKANINRLKEVFSGLISVGSWLIEISTWKNSVTTVLVHILYMMLVCFPQLILPTMFLYMFIIGLWKWRFRPRNPPHMNTSLSCTDVTTPDELDEEFDTFPTKKSQDIVRWRYDRLRSLAGRVQSVVGDIATQGERLHALLNWRDPRATYIFMAFSFVAAIVLYLIPTQLVFLSAGFYLMRHPKLRGKLPSAPVNFFRRLPALTDSML</sequence>
<feature type="region of interest" description="Disordered" evidence="9">
    <location>
        <begin position="246"/>
        <end position="267"/>
    </location>
</feature>
<evidence type="ECO:0000256" key="3">
    <source>
        <dbReference type="ARBA" id="ARBA00022692"/>
    </source>
</evidence>
<dbReference type="PANTHER" id="PTHR31425:SF21">
    <property type="entry name" value="CALCIUM-DEPENDENT LIPID-BINDING (CALB DOMAIN) FAMILY PROTEIN"/>
    <property type="match status" value="1"/>
</dbReference>
<keyword evidence="5" id="KW-0106">Calcium</keyword>
<comment type="subcellular location">
    <subcellularLocation>
        <location evidence="1">Membrane</location>
        <topology evidence="1">Multi-pass membrane protein</topology>
    </subcellularLocation>
</comment>
<dbReference type="InterPro" id="IPR035892">
    <property type="entry name" value="C2_domain_sf"/>
</dbReference>
<evidence type="ECO:0000256" key="9">
    <source>
        <dbReference type="SAM" id="MobiDB-lite"/>
    </source>
</evidence>
<feature type="transmembrane region" description="Helical" evidence="10">
    <location>
        <begin position="1018"/>
        <end position="1048"/>
    </location>
</feature>
<dbReference type="SUPFAM" id="SSF49562">
    <property type="entry name" value="C2 domain (Calcium/lipid-binding domain, CaLB)"/>
    <property type="match status" value="4"/>
</dbReference>
<evidence type="ECO:0000256" key="1">
    <source>
        <dbReference type="ARBA" id="ARBA00004141"/>
    </source>
</evidence>
<dbReference type="PANTHER" id="PTHR31425">
    <property type="entry name" value="PHOSPHORIBOSYLANTHRANILATE TRANSFERASE ISOFORM 1"/>
    <property type="match status" value="1"/>
</dbReference>
<comment type="similarity">
    <text evidence="2">Belongs to the MCTP family.</text>
</comment>
<dbReference type="CDD" id="cd08379">
    <property type="entry name" value="C2D_MCTP_PRT_plant"/>
    <property type="match status" value="1"/>
</dbReference>
<evidence type="ECO:0000313" key="12">
    <source>
        <dbReference type="EMBL" id="ABD33426.2"/>
    </source>
</evidence>
<dbReference type="ExpressionAtlas" id="Q2HRE0">
    <property type="expression patterns" value="differential"/>
</dbReference>
<keyword evidence="4" id="KW-0677">Repeat</keyword>
<name>Q2HRE0_MEDTR</name>
<dbReference type="InterPro" id="IPR047258">
    <property type="entry name" value="C2C_MCTP_PRT_plant"/>
</dbReference>
<feature type="domain" description="C2" evidence="11">
    <location>
        <begin position="50"/>
        <end position="171"/>
    </location>
</feature>
<dbReference type="CDD" id="cd04019">
    <property type="entry name" value="C2C_MCTP_PRT_plant"/>
    <property type="match status" value="1"/>
</dbReference>
<evidence type="ECO:0000256" key="6">
    <source>
        <dbReference type="ARBA" id="ARBA00022989"/>
    </source>
</evidence>
<dbReference type="AlphaFoldDB" id="Q2HRE0"/>
<feature type="domain" description="C2" evidence="11">
    <location>
        <begin position="320"/>
        <end position="440"/>
    </location>
</feature>
<dbReference type="InterPro" id="IPR047255">
    <property type="entry name" value="C2D_MCTP_PRT_plant"/>
</dbReference>
<keyword evidence="6 10" id="KW-1133">Transmembrane helix</keyword>
<keyword evidence="3 10" id="KW-0812">Transmembrane</keyword>
<dbReference type="Gene3D" id="2.60.40.150">
    <property type="entry name" value="C2 domain"/>
    <property type="match status" value="4"/>
</dbReference>
<proteinExistence type="inferred from homology"/>